<keyword evidence="8" id="KW-1185">Reference proteome</keyword>
<feature type="region of interest" description="Disordered" evidence="5">
    <location>
        <begin position="60"/>
        <end position="156"/>
    </location>
</feature>
<feature type="compositionally biased region" description="Low complexity" evidence="5">
    <location>
        <begin position="1"/>
        <end position="21"/>
    </location>
</feature>
<evidence type="ECO:0000256" key="4">
    <source>
        <dbReference type="ARBA" id="ARBA00035682"/>
    </source>
</evidence>
<dbReference type="InterPro" id="IPR013177">
    <property type="entry name" value="Ribosomal_mS38_C"/>
</dbReference>
<feature type="domain" description="Ribosomal protein mS38 C-terminal" evidence="6">
    <location>
        <begin position="123"/>
        <end position="156"/>
    </location>
</feature>
<dbReference type="Pfam" id="PF08213">
    <property type="entry name" value="COX24_C"/>
    <property type="match status" value="1"/>
</dbReference>
<name>A0A4V1IXP5_9FUNG</name>
<dbReference type="GO" id="GO:0005739">
    <property type="term" value="C:mitochondrion"/>
    <property type="evidence" value="ECO:0007669"/>
    <property type="project" value="UniProtKB-SubCell"/>
</dbReference>
<organism evidence="7 8">
    <name type="scientific">Piptocephalis cylindrospora</name>
    <dbReference type="NCBI Taxonomy" id="1907219"/>
    <lineage>
        <taxon>Eukaryota</taxon>
        <taxon>Fungi</taxon>
        <taxon>Fungi incertae sedis</taxon>
        <taxon>Zoopagomycota</taxon>
        <taxon>Zoopagomycotina</taxon>
        <taxon>Zoopagomycetes</taxon>
        <taxon>Zoopagales</taxon>
        <taxon>Piptocephalidaceae</taxon>
        <taxon>Piptocephalis</taxon>
    </lineage>
</organism>
<feature type="region of interest" description="Disordered" evidence="5">
    <location>
        <begin position="1"/>
        <end position="30"/>
    </location>
</feature>
<sequence>MQTPASSSPSSPSSPSDLSSSTNPQVSVVDAGRDAESKAFALGLAHDQFFTLYRPLIPDQTSVSEEKTTTMPTKSELDFLSPAKTQRSSSNSQMLASQFLKDLASRVSSIPPPPSSPSAPEIQATSVLRKRKLKMNKHKYKKLRKRTRALRRKLGK</sequence>
<dbReference type="EMBL" id="KZ988660">
    <property type="protein sequence ID" value="RKP11779.1"/>
    <property type="molecule type" value="Genomic_DNA"/>
</dbReference>
<evidence type="ECO:0000256" key="5">
    <source>
        <dbReference type="SAM" id="MobiDB-lite"/>
    </source>
</evidence>
<feature type="compositionally biased region" description="Polar residues" evidence="5">
    <location>
        <begin position="60"/>
        <end position="73"/>
    </location>
</feature>
<keyword evidence="2" id="KW-0496">Mitochondrion</keyword>
<accession>A0A4V1IXP5</accession>
<dbReference type="Proteomes" id="UP000267251">
    <property type="component" value="Unassembled WGS sequence"/>
</dbReference>
<comment type="similarity">
    <text evidence="3">Belongs to the mitochondrion-specific ribosomal protein mS38 family.</text>
</comment>
<evidence type="ECO:0000256" key="1">
    <source>
        <dbReference type="ARBA" id="ARBA00004173"/>
    </source>
</evidence>
<comment type="subcellular location">
    <subcellularLocation>
        <location evidence="1">Mitochondrion</location>
    </subcellularLocation>
</comment>
<dbReference type="AlphaFoldDB" id="A0A4V1IXP5"/>
<dbReference type="PANTHER" id="PTHR32035:SF3">
    <property type="entry name" value="SMALL RIBOSOMAL SUBUNIT PROTEIN MS38"/>
    <property type="match status" value="1"/>
</dbReference>
<gene>
    <name evidence="7" type="ORF">BJ684DRAFT_21644</name>
</gene>
<evidence type="ECO:0000313" key="7">
    <source>
        <dbReference type="EMBL" id="RKP11779.1"/>
    </source>
</evidence>
<evidence type="ECO:0000259" key="6">
    <source>
        <dbReference type="SMART" id="SM01155"/>
    </source>
</evidence>
<protein>
    <recommendedName>
        <fullName evidence="4">Small ribosomal subunit protein mS38</fullName>
    </recommendedName>
</protein>
<dbReference type="CDD" id="cd23699">
    <property type="entry name" value="At5g63150_CTD"/>
    <property type="match status" value="1"/>
</dbReference>
<evidence type="ECO:0000256" key="2">
    <source>
        <dbReference type="ARBA" id="ARBA00023128"/>
    </source>
</evidence>
<evidence type="ECO:0000313" key="8">
    <source>
        <dbReference type="Proteomes" id="UP000267251"/>
    </source>
</evidence>
<reference evidence="8" key="1">
    <citation type="journal article" date="2018" name="Nat. Microbiol.">
        <title>Leveraging single-cell genomics to expand the fungal tree of life.</title>
        <authorList>
            <person name="Ahrendt S.R."/>
            <person name="Quandt C.A."/>
            <person name="Ciobanu D."/>
            <person name="Clum A."/>
            <person name="Salamov A."/>
            <person name="Andreopoulos B."/>
            <person name="Cheng J.F."/>
            <person name="Woyke T."/>
            <person name="Pelin A."/>
            <person name="Henrissat B."/>
            <person name="Reynolds N.K."/>
            <person name="Benny G.L."/>
            <person name="Smith M.E."/>
            <person name="James T.Y."/>
            <person name="Grigoriev I.V."/>
        </authorList>
    </citation>
    <scope>NUCLEOTIDE SEQUENCE [LARGE SCALE GENOMIC DNA]</scope>
</reference>
<proteinExistence type="inferred from homology"/>
<dbReference type="SMART" id="SM01155">
    <property type="entry name" value="DUF1713"/>
    <property type="match status" value="1"/>
</dbReference>
<dbReference type="PANTHER" id="PTHR32035">
    <property type="entry name" value="AURORA KINASE A-INTERACTING PROTEIN"/>
    <property type="match status" value="1"/>
</dbReference>
<evidence type="ECO:0000256" key="3">
    <source>
        <dbReference type="ARBA" id="ARBA00035647"/>
    </source>
</evidence>
<dbReference type="OrthoDB" id="10601272at2759"/>
<feature type="compositionally biased region" description="Basic residues" evidence="5">
    <location>
        <begin position="128"/>
        <end position="156"/>
    </location>
</feature>
<feature type="compositionally biased region" description="Polar residues" evidence="5">
    <location>
        <begin position="83"/>
        <end position="96"/>
    </location>
</feature>